<keyword evidence="9" id="KW-0496">Mitochondrion</keyword>
<dbReference type="GO" id="GO:0005634">
    <property type="term" value="C:nucleus"/>
    <property type="evidence" value="ECO:0007669"/>
    <property type="project" value="UniProtKB-SubCell"/>
</dbReference>
<evidence type="ECO:0000256" key="1">
    <source>
        <dbReference type="ARBA" id="ARBA00004123"/>
    </source>
</evidence>
<accession>A0A3P3YIN1</accession>
<name>A0A3P3YIN1_PLABS</name>
<dbReference type="InterPro" id="IPR023780">
    <property type="entry name" value="Chromo_domain"/>
</dbReference>
<dbReference type="AlphaFoldDB" id="A0A3P3YIN1"/>
<proteinExistence type="predicted"/>
<dbReference type="SMART" id="SM01180">
    <property type="entry name" value="DWNN"/>
    <property type="match status" value="1"/>
</dbReference>
<dbReference type="GO" id="GO:0006511">
    <property type="term" value="P:ubiquitin-dependent protein catabolic process"/>
    <property type="evidence" value="ECO:0007669"/>
    <property type="project" value="TreeGrafter"/>
</dbReference>
<dbReference type="InterPro" id="IPR033489">
    <property type="entry name" value="RBBP6"/>
</dbReference>
<dbReference type="EMBL" id="OVEO01000013">
    <property type="protein sequence ID" value="SPR00063.1"/>
    <property type="molecule type" value="Genomic_DNA"/>
</dbReference>
<keyword evidence="5" id="KW-0539">Nucleus</keyword>
<evidence type="ECO:0008006" key="11">
    <source>
        <dbReference type="Google" id="ProtNLM"/>
    </source>
</evidence>
<sequence>MSVHYKFRSASKKWGTITFDSAAISLNELKRAIVAQEKTDPSNRDFDFIITNAQTGEKYSSENYLIPKNTSVEVKRVPAVHAASVRVLQNAEVAILSNSHLRCPSCGVKGISTDDLRPNRGIAKAVQDFKSGNSPLANLAKNQPKSPPQLSIRSPTMSAELQAPPPPTASGSPSPPVQAAGLPTPPAEDRSPVEKATSATSDEDPTKRSPSPKMPSPEPQAKVDRDEICNIKVAHLNPALTKYNEKLELAKFDPEIRAVIDLMPQWRPIHVENLSQAAARAGKIRRDDLHTVADEFMRTWLLTLQRNCSASSADCSWMPRMDVERFEQTKNPDEKTTMRPAPDYQLNGDCEMKPCGGAALRRNLERAVRSMKHFADRSRIPCPTYKAGDLVMLRKGALQTGRPCDKLDVTMLGPYKVTKVVNKVAFELALPATCRMHNVFHSSLLEPYVPSVIPGRQPAPPDPIVLEGEDAPLYVVNDILDSRFRNGRLFYFLDWDGYPASERTWEPATSLRGTGGLDRAIAEFHRRYPDKPGPGRRRARNRPNLM</sequence>
<keyword evidence="3" id="KW-0863">Zinc-finger</keyword>
<dbReference type="Gene3D" id="3.10.20.90">
    <property type="entry name" value="Phosphatidylinositol 3-kinase Catalytic Subunit, Chain A, domain 1"/>
    <property type="match status" value="1"/>
</dbReference>
<dbReference type="PANTHER" id="PTHR15439:SF0">
    <property type="entry name" value="CELL DIVISION CYCLE AND APOPTOSIS REGULATOR PROTEIN 1-RELATED"/>
    <property type="match status" value="1"/>
</dbReference>
<dbReference type="InterPro" id="IPR000953">
    <property type="entry name" value="Chromo/chromo_shadow_dom"/>
</dbReference>
<dbReference type="GO" id="GO:0016567">
    <property type="term" value="P:protein ubiquitination"/>
    <property type="evidence" value="ECO:0007669"/>
    <property type="project" value="InterPro"/>
</dbReference>
<dbReference type="Gene3D" id="2.40.50.40">
    <property type="match status" value="1"/>
</dbReference>
<feature type="domain" description="DWNN" evidence="8">
    <location>
        <begin position="3"/>
        <end position="78"/>
    </location>
</feature>
<reference evidence="9 10" key="1">
    <citation type="submission" date="2018-03" db="EMBL/GenBank/DDBJ databases">
        <authorList>
            <person name="Fogelqvist J."/>
        </authorList>
    </citation>
    <scope>NUCLEOTIDE SEQUENCE [LARGE SCALE GENOMIC DNA]</scope>
</reference>
<feature type="compositionally biased region" description="Pro residues" evidence="6">
    <location>
        <begin position="163"/>
        <end position="176"/>
    </location>
</feature>
<dbReference type="SMART" id="SM00298">
    <property type="entry name" value="CHROMO"/>
    <property type="match status" value="1"/>
</dbReference>
<evidence type="ECO:0000256" key="5">
    <source>
        <dbReference type="ARBA" id="ARBA00023242"/>
    </source>
</evidence>
<feature type="region of interest" description="Disordered" evidence="6">
    <location>
        <begin position="157"/>
        <end position="224"/>
    </location>
</feature>
<evidence type="ECO:0000256" key="3">
    <source>
        <dbReference type="ARBA" id="ARBA00022771"/>
    </source>
</evidence>
<evidence type="ECO:0000313" key="10">
    <source>
        <dbReference type="Proteomes" id="UP000290189"/>
    </source>
</evidence>
<dbReference type="Pfam" id="PF24626">
    <property type="entry name" value="SH3_Tf2-1"/>
    <property type="match status" value="1"/>
</dbReference>
<dbReference type="InterPro" id="IPR014891">
    <property type="entry name" value="DWNN_domain"/>
</dbReference>
<evidence type="ECO:0000256" key="2">
    <source>
        <dbReference type="ARBA" id="ARBA00022723"/>
    </source>
</evidence>
<keyword evidence="4" id="KW-0862">Zinc</keyword>
<geneLocation type="mitochondrion" evidence="9"/>
<dbReference type="InterPro" id="IPR016197">
    <property type="entry name" value="Chromo-like_dom_sf"/>
</dbReference>
<organism evidence="9 10">
    <name type="scientific">Plasmodiophora brassicae</name>
    <name type="common">Clubroot disease agent</name>
    <dbReference type="NCBI Taxonomy" id="37360"/>
    <lineage>
        <taxon>Eukaryota</taxon>
        <taxon>Sar</taxon>
        <taxon>Rhizaria</taxon>
        <taxon>Endomyxa</taxon>
        <taxon>Phytomyxea</taxon>
        <taxon>Plasmodiophorida</taxon>
        <taxon>Plasmodiophoridae</taxon>
        <taxon>Plasmodiophora</taxon>
    </lineage>
</organism>
<evidence type="ECO:0000256" key="6">
    <source>
        <dbReference type="SAM" id="MobiDB-lite"/>
    </source>
</evidence>
<gene>
    <name evidence="9" type="ORF">PLBR_LOCUS7278</name>
</gene>
<evidence type="ECO:0000256" key="4">
    <source>
        <dbReference type="ARBA" id="ARBA00022833"/>
    </source>
</evidence>
<feature type="region of interest" description="Disordered" evidence="6">
    <location>
        <begin position="133"/>
        <end position="152"/>
    </location>
</feature>
<dbReference type="InterPro" id="IPR056924">
    <property type="entry name" value="SH3_Tf2-1"/>
</dbReference>
<evidence type="ECO:0000259" key="7">
    <source>
        <dbReference type="PROSITE" id="PS50013"/>
    </source>
</evidence>
<dbReference type="SUPFAM" id="SSF54160">
    <property type="entry name" value="Chromo domain-like"/>
    <property type="match status" value="1"/>
</dbReference>
<feature type="compositionally biased region" description="Basic residues" evidence="6">
    <location>
        <begin position="534"/>
        <end position="546"/>
    </location>
</feature>
<feature type="domain" description="Chromo" evidence="7">
    <location>
        <begin position="474"/>
        <end position="536"/>
    </location>
</feature>
<dbReference type="PROSITE" id="PS51282">
    <property type="entry name" value="DWNN"/>
    <property type="match status" value="1"/>
</dbReference>
<dbReference type="PROSITE" id="PS50013">
    <property type="entry name" value="CHROMO_2"/>
    <property type="match status" value="1"/>
</dbReference>
<dbReference type="GO" id="GO:0006397">
    <property type="term" value="P:mRNA processing"/>
    <property type="evidence" value="ECO:0007669"/>
    <property type="project" value="InterPro"/>
</dbReference>
<feature type="region of interest" description="Disordered" evidence="6">
    <location>
        <begin position="526"/>
        <end position="546"/>
    </location>
</feature>
<keyword evidence="2" id="KW-0479">Metal-binding</keyword>
<dbReference type="Pfam" id="PF08783">
    <property type="entry name" value="DWNN"/>
    <property type="match status" value="1"/>
</dbReference>
<dbReference type="CDD" id="cd00024">
    <property type="entry name" value="CD_CSD"/>
    <property type="match status" value="1"/>
</dbReference>
<dbReference type="Pfam" id="PF00385">
    <property type="entry name" value="Chromo"/>
    <property type="match status" value="1"/>
</dbReference>
<dbReference type="PANTHER" id="PTHR15439">
    <property type="entry name" value="RETINOBLASTOMA-BINDING PROTEIN 6"/>
    <property type="match status" value="1"/>
</dbReference>
<evidence type="ECO:0000259" key="8">
    <source>
        <dbReference type="PROSITE" id="PS51282"/>
    </source>
</evidence>
<comment type="subcellular location">
    <subcellularLocation>
        <location evidence="1">Nucleus</location>
    </subcellularLocation>
</comment>
<dbReference type="GO" id="GO:0008270">
    <property type="term" value="F:zinc ion binding"/>
    <property type="evidence" value="ECO:0007669"/>
    <property type="project" value="UniProtKB-KW"/>
</dbReference>
<protein>
    <recommendedName>
        <fullName evidence="11">Chromo domain-containing protein</fullName>
    </recommendedName>
</protein>
<dbReference type="Proteomes" id="UP000290189">
    <property type="component" value="Unassembled WGS sequence"/>
</dbReference>
<evidence type="ECO:0000313" key="9">
    <source>
        <dbReference type="EMBL" id="SPR00063.1"/>
    </source>
</evidence>
<dbReference type="GO" id="GO:0061630">
    <property type="term" value="F:ubiquitin protein ligase activity"/>
    <property type="evidence" value="ECO:0007669"/>
    <property type="project" value="InterPro"/>
</dbReference>